<dbReference type="InterPro" id="IPR027417">
    <property type="entry name" value="P-loop_NTPase"/>
</dbReference>
<dbReference type="SUPFAM" id="SSF52540">
    <property type="entry name" value="P-loop containing nucleoside triphosphate hydrolases"/>
    <property type="match status" value="1"/>
</dbReference>
<evidence type="ECO:0000256" key="3">
    <source>
        <dbReference type="SAM" id="Coils"/>
    </source>
</evidence>
<proteinExistence type="predicted"/>
<dbReference type="EMBL" id="KZ506435">
    <property type="protein sequence ID" value="PKU39658.1"/>
    <property type="molecule type" value="Genomic_DNA"/>
</dbReference>
<keyword evidence="5" id="KW-1185">Reference proteome</keyword>
<dbReference type="GO" id="GO:0005524">
    <property type="term" value="F:ATP binding"/>
    <property type="evidence" value="ECO:0007669"/>
    <property type="project" value="UniProtKB-KW"/>
</dbReference>
<evidence type="ECO:0000313" key="4">
    <source>
        <dbReference type="EMBL" id="PKU39658.1"/>
    </source>
</evidence>
<accession>A0A2I0U0S7</accession>
<dbReference type="PANTHER" id="PTHR40710:SF1">
    <property type="entry name" value="RIKEN CDNA E230025N22 GENE"/>
    <property type="match status" value="1"/>
</dbReference>
<dbReference type="AlphaFoldDB" id="A0A2I0U0S7"/>
<reference evidence="5" key="1">
    <citation type="submission" date="2017-11" db="EMBL/GenBank/DDBJ databases">
        <authorList>
            <person name="Lima N.C."/>
            <person name="Parody-Merino A.M."/>
            <person name="Battley P.F."/>
            <person name="Fidler A.E."/>
            <person name="Prosdocimi F."/>
        </authorList>
    </citation>
    <scope>NUCLEOTIDE SEQUENCE [LARGE SCALE GENOMIC DNA]</scope>
</reference>
<keyword evidence="3" id="KW-0175">Coiled coil</keyword>
<feature type="coiled-coil region" evidence="3">
    <location>
        <begin position="322"/>
        <end position="367"/>
    </location>
</feature>
<evidence type="ECO:0000313" key="5">
    <source>
        <dbReference type="Proteomes" id="UP000233556"/>
    </source>
</evidence>
<organism evidence="4 5">
    <name type="scientific">Limosa lapponica baueri</name>
    <dbReference type="NCBI Taxonomy" id="1758121"/>
    <lineage>
        <taxon>Eukaryota</taxon>
        <taxon>Metazoa</taxon>
        <taxon>Chordata</taxon>
        <taxon>Craniata</taxon>
        <taxon>Vertebrata</taxon>
        <taxon>Euteleostomi</taxon>
        <taxon>Archelosauria</taxon>
        <taxon>Archosauria</taxon>
        <taxon>Dinosauria</taxon>
        <taxon>Saurischia</taxon>
        <taxon>Theropoda</taxon>
        <taxon>Coelurosauria</taxon>
        <taxon>Aves</taxon>
        <taxon>Neognathae</taxon>
        <taxon>Neoaves</taxon>
        <taxon>Charadriiformes</taxon>
        <taxon>Scolopacidae</taxon>
        <taxon>Limosa</taxon>
    </lineage>
</organism>
<keyword evidence="1" id="KW-0547">Nucleotide-binding</keyword>
<dbReference type="Gene3D" id="3.40.850.10">
    <property type="entry name" value="Kinesin motor domain"/>
    <property type="match status" value="1"/>
</dbReference>
<dbReference type="InterPro" id="IPR036961">
    <property type="entry name" value="Kinesin_motor_dom_sf"/>
</dbReference>
<reference evidence="5" key="2">
    <citation type="submission" date="2017-12" db="EMBL/GenBank/DDBJ databases">
        <title>Genome sequence of the Bar-tailed Godwit (Limosa lapponica baueri).</title>
        <authorList>
            <person name="Lima N.C.B."/>
            <person name="Parody-Merino A.M."/>
            <person name="Battley P.F."/>
            <person name="Fidler A.E."/>
            <person name="Prosdocimi F."/>
        </authorList>
    </citation>
    <scope>NUCLEOTIDE SEQUENCE [LARGE SCALE GENOMIC DNA]</scope>
</reference>
<evidence type="ECO:0000256" key="1">
    <source>
        <dbReference type="ARBA" id="ARBA00022741"/>
    </source>
</evidence>
<dbReference type="PANTHER" id="PTHR40710">
    <property type="entry name" value="RIKEN CDNA E230025N22 GENE"/>
    <property type="match status" value="1"/>
</dbReference>
<gene>
    <name evidence="4" type="ORF">llap_10039</name>
</gene>
<sequence length="380" mass="41817">MDAVEESCLTVDGIFRLDAEQEKILELARPQLALVPLGYSVSLLLWGPHGPGTQLPFQSIVWQVIDIVFRELEAAGGDAQSLQTVSLVQVSAHEEAWDLLRPDGRALQVMDMEPLGLVVEEAMEIAVPDAQAAIGVYARGLGALPAPADGCWATRGAPATGHPLPDTRCLPWVVERLLEGNSLTFLLLCVTLPGVAAGPDTSRAEILAALGLAQRVKTLAKTISATLWDPAQEVTARRTEIRELRMELLAGAGLPEQKTAVARLRRALRELQWDTARWQQEVAMLGLRLEAAQRKQEAAEWDLEASLQSHQQERQACRQRLLQVLGDQQRLAEEQREALDRQYRELLQEVLRDAVELAARNQQLREARGLGSADATTQTP</sequence>
<dbReference type="Proteomes" id="UP000233556">
    <property type="component" value="Unassembled WGS sequence"/>
</dbReference>
<keyword evidence="2" id="KW-0067">ATP-binding</keyword>
<name>A0A2I0U0S7_LIMLA</name>
<protein>
    <submittedName>
        <fullName evidence="4">Monocyte differentiation antigen cd14</fullName>
    </submittedName>
</protein>
<evidence type="ECO:0000256" key="2">
    <source>
        <dbReference type="ARBA" id="ARBA00022840"/>
    </source>
</evidence>
<dbReference type="OrthoDB" id="9397499at2759"/>